<organism evidence="2 3">
    <name type="scientific">Alkaliphilus metalliredigens (strain QYMF)</name>
    <dbReference type="NCBI Taxonomy" id="293826"/>
    <lineage>
        <taxon>Bacteria</taxon>
        <taxon>Bacillati</taxon>
        <taxon>Bacillota</taxon>
        <taxon>Clostridia</taxon>
        <taxon>Peptostreptococcales</taxon>
        <taxon>Natronincolaceae</taxon>
        <taxon>Alkaliphilus</taxon>
    </lineage>
</organism>
<dbReference type="STRING" id="293826.Amet_0782"/>
<dbReference type="KEGG" id="amt:Amet_0782"/>
<dbReference type="Proteomes" id="UP000001572">
    <property type="component" value="Chromosome"/>
</dbReference>
<gene>
    <name evidence="2" type="ordered locus">Amet_0782</name>
</gene>
<accession>A6TLD9</accession>
<reference evidence="3" key="1">
    <citation type="journal article" date="2016" name="Genome Announc.">
        <title>Complete genome sequence of Alkaliphilus metalliredigens strain QYMF, an alkaliphilic and metal-reducing bacterium isolated from borax-contaminated leachate ponds.</title>
        <authorList>
            <person name="Hwang C."/>
            <person name="Copeland A."/>
            <person name="Lucas S."/>
            <person name="Lapidus A."/>
            <person name="Barry K."/>
            <person name="Detter J.C."/>
            <person name="Glavina Del Rio T."/>
            <person name="Hammon N."/>
            <person name="Israni S."/>
            <person name="Dalin E."/>
            <person name="Tice H."/>
            <person name="Pitluck S."/>
            <person name="Chertkov O."/>
            <person name="Brettin T."/>
            <person name="Bruce D."/>
            <person name="Han C."/>
            <person name="Schmutz J."/>
            <person name="Larimer F."/>
            <person name="Land M.L."/>
            <person name="Hauser L."/>
            <person name="Kyrpides N."/>
            <person name="Mikhailova N."/>
            <person name="Ye Q."/>
            <person name="Zhou J."/>
            <person name="Richardson P."/>
            <person name="Fields M.W."/>
        </authorList>
    </citation>
    <scope>NUCLEOTIDE SEQUENCE [LARGE SCALE GENOMIC DNA]</scope>
    <source>
        <strain evidence="3">QYMF</strain>
    </source>
</reference>
<dbReference type="AlphaFoldDB" id="A6TLD9"/>
<dbReference type="HOGENOM" id="CLU_2115836_0_0_9"/>
<feature type="region of interest" description="Disordered" evidence="1">
    <location>
        <begin position="89"/>
        <end position="114"/>
    </location>
</feature>
<dbReference type="eggNOG" id="ENOG502ZG3D">
    <property type="taxonomic scope" value="Bacteria"/>
</dbReference>
<evidence type="ECO:0000313" key="2">
    <source>
        <dbReference type="EMBL" id="ABR47007.1"/>
    </source>
</evidence>
<sequence length="114" mass="12805">MAYHICSVCGSFFEQNGQKKCLKCLNKDEEQYEKVRSYISNHQGASVLEIASETGVSAKTILRFVDEGGFIVVSNEKGENRVIAPEKEQDKGMGYYARRTNENGGRSRGYGRKK</sequence>
<keyword evidence="3" id="KW-1185">Reference proteome</keyword>
<name>A6TLD9_ALKMQ</name>
<dbReference type="OrthoDB" id="1739831at2"/>
<protein>
    <recommendedName>
        <fullName evidence="4">Regulatory protein, MerR</fullName>
    </recommendedName>
</protein>
<evidence type="ECO:0000256" key="1">
    <source>
        <dbReference type="SAM" id="MobiDB-lite"/>
    </source>
</evidence>
<dbReference type="RefSeq" id="WP_012062050.1">
    <property type="nucleotide sequence ID" value="NC_009633.1"/>
</dbReference>
<evidence type="ECO:0000313" key="3">
    <source>
        <dbReference type="Proteomes" id="UP000001572"/>
    </source>
</evidence>
<evidence type="ECO:0008006" key="4">
    <source>
        <dbReference type="Google" id="ProtNLM"/>
    </source>
</evidence>
<dbReference type="EMBL" id="CP000724">
    <property type="protein sequence ID" value="ABR47007.1"/>
    <property type="molecule type" value="Genomic_DNA"/>
</dbReference>
<proteinExistence type="predicted"/>